<evidence type="ECO:0000313" key="2">
    <source>
        <dbReference type="Proteomes" id="UP000184159"/>
    </source>
</evidence>
<name>A0A1M4VCU4_VIBGA</name>
<dbReference type="AlphaFoldDB" id="A0A1M4VCU4"/>
<keyword evidence="2" id="KW-1185">Reference proteome</keyword>
<proteinExistence type="predicted"/>
<organism evidence="1 2">
    <name type="scientific">Vibrio gazogenes DSM 21264 = NBRC 103151</name>
    <dbReference type="NCBI Taxonomy" id="1123492"/>
    <lineage>
        <taxon>Bacteria</taxon>
        <taxon>Pseudomonadati</taxon>
        <taxon>Pseudomonadota</taxon>
        <taxon>Gammaproteobacteria</taxon>
        <taxon>Vibrionales</taxon>
        <taxon>Vibrionaceae</taxon>
        <taxon>Vibrio</taxon>
    </lineage>
</organism>
<gene>
    <name evidence="1" type="ORF">SAMN02745781_00683</name>
</gene>
<sequence length="117" mass="13542">MSITSKTDEEIIAIAQPMIDAVVNASNRQDWAAFCAYQTDEEAQDLNNKEHVLKLWQENEFFTSLSLDREILAVLRNNEVAQIVWKQTSNVVPGERLARYFIKEIDRQIKEIGFLIN</sequence>
<accession>A0A1M4VCU4</accession>
<evidence type="ECO:0000313" key="1">
    <source>
        <dbReference type="EMBL" id="SHE66769.1"/>
    </source>
</evidence>
<reference evidence="2" key="1">
    <citation type="submission" date="2016-11" db="EMBL/GenBank/DDBJ databases">
        <authorList>
            <person name="Varghese N."/>
            <person name="Submissions S."/>
        </authorList>
    </citation>
    <scope>NUCLEOTIDE SEQUENCE [LARGE SCALE GENOMIC DNA]</scope>
    <source>
        <strain evidence="2">DSM 21264</strain>
    </source>
</reference>
<protein>
    <submittedName>
        <fullName evidence="1">Uncharacterized protein</fullName>
    </submittedName>
</protein>
<dbReference type="EMBL" id="FQUH01000002">
    <property type="protein sequence ID" value="SHE66769.1"/>
    <property type="molecule type" value="Genomic_DNA"/>
</dbReference>
<dbReference type="RefSeq" id="WP_072955534.1">
    <property type="nucleotide sequence ID" value="NZ_FQUH01000002.1"/>
</dbReference>
<dbReference type="Proteomes" id="UP000184159">
    <property type="component" value="Unassembled WGS sequence"/>
</dbReference>